<sequence length="579" mass="61247">MTPLQLSPLLGRLLGVSALLSLTACTLGGGGRSSAPDAFLTSQSMKVGQNFLSAARPVSASNGVGPIENDRSNGTAAANDGQPLRVGGQTFARGLGVSAPSSVDYDLGAQCRAFTAQAGVDDESGSAGSATFRVFVDGRQVFDSGVVRAGRVRDVNVNVEGAERLRLVVDGARGDASHAVWGDAKLQDCVVYKAPIEVTPRGSGTLTITGNYRSDDPDVPAIKISTTQPVVIENCVVAGRGHLISTRKERAYTTRANVTVRNCRGYGLNPDIRMREPGRFIHLQGAARVDIRNNFLKQTGGIYLHGGADAPMQRLQIVRNRALNIDGRRSDGKGGWLSATGSDAQEPFVRVQFAQLNDVRGVADAEIAWNRVENEPGFSRVEDNISVYESTGVPGKPIRIHHNLIRGAYAYPATLTGYSGGGIITDGCLSRHVEITDNTVLQTSNHGIAIANGEHVVIRGNRVLGTGVLPDGRLAGGADSGIYVRWARNCSQAGVNLSTNVVADNTVGFGQPSASDPDRRADLYVAPNPQGRALAQQSGNTRVEPTDERITRSQPDIIENAVTEWEGLLGSNDVVVGPQ</sequence>
<dbReference type="Gene3D" id="2.160.20.10">
    <property type="entry name" value="Single-stranded right-handed beta-helix, Pectin lyase-like"/>
    <property type="match status" value="1"/>
</dbReference>
<dbReference type="SMART" id="SM00710">
    <property type="entry name" value="PbH1"/>
    <property type="match status" value="4"/>
</dbReference>
<dbReference type="EMBL" id="JBHRZG010000022">
    <property type="protein sequence ID" value="MFC3834264.1"/>
    <property type="molecule type" value="Genomic_DNA"/>
</dbReference>
<dbReference type="InterPro" id="IPR011050">
    <property type="entry name" value="Pectin_lyase_fold/virulence"/>
</dbReference>
<dbReference type="SMART" id="SM00776">
    <property type="entry name" value="NPCBM"/>
    <property type="match status" value="1"/>
</dbReference>
<evidence type="ECO:0000256" key="1">
    <source>
        <dbReference type="SAM" id="MobiDB-lite"/>
    </source>
</evidence>
<feature type="region of interest" description="Disordered" evidence="1">
    <location>
        <begin position="62"/>
        <end position="83"/>
    </location>
</feature>
<dbReference type="InterPro" id="IPR013222">
    <property type="entry name" value="Glyco_hyd_98_carb-bd"/>
</dbReference>
<dbReference type="InterPro" id="IPR038637">
    <property type="entry name" value="NPCBM_sf"/>
</dbReference>
<dbReference type="SUPFAM" id="SSF49785">
    <property type="entry name" value="Galactose-binding domain-like"/>
    <property type="match status" value="1"/>
</dbReference>
<dbReference type="Gene3D" id="2.60.120.1060">
    <property type="entry name" value="NPCBM/NEW2 domain"/>
    <property type="match status" value="1"/>
</dbReference>
<reference evidence="4" key="1">
    <citation type="journal article" date="2019" name="Int. J. Syst. Evol. Microbiol.">
        <title>The Global Catalogue of Microorganisms (GCM) 10K type strain sequencing project: providing services to taxonomists for standard genome sequencing and annotation.</title>
        <authorList>
            <consortium name="The Broad Institute Genomics Platform"/>
            <consortium name="The Broad Institute Genome Sequencing Center for Infectious Disease"/>
            <person name="Wu L."/>
            <person name="Ma J."/>
        </authorList>
    </citation>
    <scope>NUCLEOTIDE SEQUENCE [LARGE SCALE GENOMIC DNA]</scope>
    <source>
        <strain evidence="4">CCTCC AB 2017081</strain>
    </source>
</reference>
<protein>
    <submittedName>
        <fullName evidence="3">NPCBM/NEW2 domain-containing protein</fullName>
    </submittedName>
</protein>
<gene>
    <name evidence="3" type="ORF">ACFOSB_15535</name>
</gene>
<dbReference type="SUPFAM" id="SSF51126">
    <property type="entry name" value="Pectin lyase-like"/>
    <property type="match status" value="1"/>
</dbReference>
<dbReference type="InterPro" id="IPR008979">
    <property type="entry name" value="Galactose-bd-like_sf"/>
</dbReference>
<dbReference type="RefSeq" id="WP_380102757.1">
    <property type="nucleotide sequence ID" value="NZ_JBHRZG010000022.1"/>
</dbReference>
<evidence type="ECO:0000313" key="4">
    <source>
        <dbReference type="Proteomes" id="UP001595803"/>
    </source>
</evidence>
<keyword evidence="4" id="KW-1185">Reference proteome</keyword>
<comment type="caution">
    <text evidence="3">The sequence shown here is derived from an EMBL/GenBank/DDBJ whole genome shotgun (WGS) entry which is preliminary data.</text>
</comment>
<dbReference type="InterPro" id="IPR012334">
    <property type="entry name" value="Pectin_lyas_fold"/>
</dbReference>
<dbReference type="Proteomes" id="UP001595803">
    <property type="component" value="Unassembled WGS sequence"/>
</dbReference>
<feature type="domain" description="Glycosyl hydrolase family 98 putative carbohydrate-binding module" evidence="2">
    <location>
        <begin position="46"/>
        <end position="188"/>
    </location>
</feature>
<dbReference type="InterPro" id="IPR006626">
    <property type="entry name" value="PbH1"/>
</dbReference>
<accession>A0ABV7ZDT5</accession>
<evidence type="ECO:0000259" key="2">
    <source>
        <dbReference type="SMART" id="SM00776"/>
    </source>
</evidence>
<evidence type="ECO:0000313" key="3">
    <source>
        <dbReference type="EMBL" id="MFC3834264.1"/>
    </source>
</evidence>
<organism evidence="3 4">
    <name type="scientific">Deinococcus rufus</name>
    <dbReference type="NCBI Taxonomy" id="2136097"/>
    <lineage>
        <taxon>Bacteria</taxon>
        <taxon>Thermotogati</taxon>
        <taxon>Deinococcota</taxon>
        <taxon>Deinococci</taxon>
        <taxon>Deinococcales</taxon>
        <taxon>Deinococcaceae</taxon>
        <taxon>Deinococcus</taxon>
    </lineage>
</organism>
<dbReference type="Pfam" id="PF08305">
    <property type="entry name" value="NPCBM"/>
    <property type="match status" value="1"/>
</dbReference>
<name>A0ABV7ZDT5_9DEIO</name>
<proteinExistence type="predicted"/>